<feature type="disulfide bond" evidence="1">
    <location>
        <begin position="195"/>
        <end position="229"/>
    </location>
</feature>
<keyword evidence="6" id="KW-1185">Reference proteome</keyword>
<dbReference type="SUPFAM" id="SSF57603">
    <property type="entry name" value="FnI-like domain"/>
    <property type="match status" value="1"/>
</dbReference>
<evidence type="ECO:0000313" key="5">
    <source>
        <dbReference type="EMBL" id="GFO23765.1"/>
    </source>
</evidence>
<protein>
    <submittedName>
        <fullName evidence="5">Collagen alpha-4(Vi) chain</fullName>
    </submittedName>
</protein>
<dbReference type="Proteomes" id="UP000735302">
    <property type="component" value="Unassembled WGS sequence"/>
</dbReference>
<feature type="domain" description="ShKT" evidence="4">
    <location>
        <begin position="195"/>
        <end position="229"/>
    </location>
</feature>
<feature type="compositionally biased region" description="Polar residues" evidence="2">
    <location>
        <begin position="169"/>
        <end position="186"/>
    </location>
</feature>
<evidence type="ECO:0000259" key="3">
    <source>
        <dbReference type="PROSITE" id="PS50184"/>
    </source>
</evidence>
<evidence type="ECO:0000313" key="6">
    <source>
        <dbReference type="Proteomes" id="UP000735302"/>
    </source>
</evidence>
<keyword evidence="5" id="KW-0176">Collagen</keyword>
<dbReference type="PROSITE" id="PS51670">
    <property type="entry name" value="SHKT"/>
    <property type="match status" value="1"/>
</dbReference>
<dbReference type="PROSITE" id="PS50184">
    <property type="entry name" value="VWFC_2"/>
    <property type="match status" value="1"/>
</dbReference>
<dbReference type="EMBL" id="BLXT01005528">
    <property type="protein sequence ID" value="GFO23765.1"/>
    <property type="molecule type" value="Genomic_DNA"/>
</dbReference>
<dbReference type="InterPro" id="IPR003582">
    <property type="entry name" value="ShKT_dom"/>
</dbReference>
<comment type="caution">
    <text evidence="1">Lacks conserved residue(s) required for the propagation of feature annotation.</text>
</comment>
<keyword evidence="1" id="KW-1015">Disulfide bond</keyword>
<dbReference type="SMART" id="SM00214">
    <property type="entry name" value="VWC"/>
    <property type="match status" value="1"/>
</dbReference>
<organism evidence="5 6">
    <name type="scientific">Plakobranchus ocellatus</name>
    <dbReference type="NCBI Taxonomy" id="259542"/>
    <lineage>
        <taxon>Eukaryota</taxon>
        <taxon>Metazoa</taxon>
        <taxon>Spiralia</taxon>
        <taxon>Lophotrochozoa</taxon>
        <taxon>Mollusca</taxon>
        <taxon>Gastropoda</taxon>
        <taxon>Heterobranchia</taxon>
        <taxon>Euthyneura</taxon>
        <taxon>Panpulmonata</taxon>
        <taxon>Sacoglossa</taxon>
        <taxon>Placobranchoidea</taxon>
        <taxon>Plakobranchidae</taxon>
        <taxon>Plakobranchus</taxon>
    </lineage>
</organism>
<comment type="caution">
    <text evidence="5">The sequence shown here is derived from an EMBL/GenBank/DDBJ whole genome shotgun (WGS) entry which is preliminary data.</text>
</comment>
<evidence type="ECO:0000259" key="4">
    <source>
        <dbReference type="PROSITE" id="PS51670"/>
    </source>
</evidence>
<accession>A0AAV4BWP5</accession>
<gene>
    <name evidence="5" type="ORF">PoB_005027000</name>
</gene>
<feature type="domain" description="VWFC" evidence="3">
    <location>
        <begin position="96"/>
        <end position="162"/>
    </location>
</feature>
<proteinExistence type="predicted"/>
<reference evidence="5 6" key="1">
    <citation type="journal article" date="2021" name="Elife">
        <title>Chloroplast acquisition without the gene transfer in kleptoplastic sea slugs, Plakobranchus ocellatus.</title>
        <authorList>
            <person name="Maeda T."/>
            <person name="Takahashi S."/>
            <person name="Yoshida T."/>
            <person name="Shimamura S."/>
            <person name="Takaki Y."/>
            <person name="Nagai Y."/>
            <person name="Toyoda A."/>
            <person name="Suzuki Y."/>
            <person name="Arimoto A."/>
            <person name="Ishii H."/>
            <person name="Satoh N."/>
            <person name="Nishiyama T."/>
            <person name="Hasebe M."/>
            <person name="Maruyama T."/>
            <person name="Minagawa J."/>
            <person name="Obokata J."/>
            <person name="Shigenobu S."/>
        </authorList>
    </citation>
    <scope>NUCLEOTIDE SEQUENCE [LARGE SCALE GENOMIC DNA]</scope>
</reference>
<dbReference type="InterPro" id="IPR001007">
    <property type="entry name" value="VWF_dom"/>
</dbReference>
<evidence type="ECO:0000256" key="2">
    <source>
        <dbReference type="SAM" id="MobiDB-lite"/>
    </source>
</evidence>
<dbReference type="GO" id="GO:0005581">
    <property type="term" value="C:collagen trimer"/>
    <property type="evidence" value="ECO:0007669"/>
    <property type="project" value="UniProtKB-KW"/>
</dbReference>
<feature type="region of interest" description="Disordered" evidence="2">
    <location>
        <begin position="167"/>
        <end position="186"/>
    </location>
</feature>
<evidence type="ECO:0000256" key="1">
    <source>
        <dbReference type="PROSITE-ProRule" id="PRU01005"/>
    </source>
</evidence>
<name>A0AAV4BWP5_9GAST</name>
<sequence length="234" mass="25563">MRHNMLQSPEMAEFHRFVERRCTQYNATLLPKACTLVSGGCCMVPECRDTDGSTFDPIANPPRGMIPIVAQKPGGFTGVRPAILPGQNGVMTGQRDFCVYKTQTYVEGDTWQDGCEYNCQCEDGTLGLYTCRAQCPLYENLSSMCRVTAPAPGQCCGDLQCDPFPTTPTPVNQSPSTSPGLSSAPTTPAAYDPLCNDRLSNCKAYERSSCQGIYEAWARNNCNLTCGYCSMYCP</sequence>
<dbReference type="AlphaFoldDB" id="A0AAV4BWP5"/>
<dbReference type="PROSITE" id="PS01208">
    <property type="entry name" value="VWFC_1"/>
    <property type="match status" value="1"/>
</dbReference>